<accession>A0ABV0VDE5</accession>
<sequence>MDHDGKMFRSLELLFLCIKKVSLEDPSIYLGCLLTHPGISHWEETLRQTQNSLEDLKIHFDLNMPWDPPAGAEEYETGNGADDLLVQPPGGSWSSWLHVTFQLKVI</sequence>
<comment type="caution">
    <text evidence="1">The sequence shown here is derived from an EMBL/GenBank/DDBJ whole genome shotgun (WGS) entry which is preliminary data.</text>
</comment>
<proteinExistence type="predicted"/>
<protein>
    <submittedName>
        <fullName evidence="1">Uncharacterized protein</fullName>
    </submittedName>
</protein>
<evidence type="ECO:0000313" key="1">
    <source>
        <dbReference type="EMBL" id="MEQ2254825.1"/>
    </source>
</evidence>
<organism evidence="1 2">
    <name type="scientific">Ilyodon furcidens</name>
    <name type="common">goldbreast splitfin</name>
    <dbReference type="NCBI Taxonomy" id="33524"/>
    <lineage>
        <taxon>Eukaryota</taxon>
        <taxon>Metazoa</taxon>
        <taxon>Chordata</taxon>
        <taxon>Craniata</taxon>
        <taxon>Vertebrata</taxon>
        <taxon>Euteleostomi</taxon>
        <taxon>Actinopterygii</taxon>
        <taxon>Neopterygii</taxon>
        <taxon>Teleostei</taxon>
        <taxon>Neoteleostei</taxon>
        <taxon>Acanthomorphata</taxon>
        <taxon>Ovalentaria</taxon>
        <taxon>Atherinomorphae</taxon>
        <taxon>Cyprinodontiformes</taxon>
        <taxon>Goodeidae</taxon>
        <taxon>Ilyodon</taxon>
    </lineage>
</organism>
<gene>
    <name evidence="1" type="ORF">ILYODFUR_007560</name>
</gene>
<evidence type="ECO:0000313" key="2">
    <source>
        <dbReference type="Proteomes" id="UP001482620"/>
    </source>
</evidence>
<dbReference type="Proteomes" id="UP001482620">
    <property type="component" value="Unassembled WGS sequence"/>
</dbReference>
<name>A0ABV0VDE5_9TELE</name>
<dbReference type="EMBL" id="JAHRIQ010104757">
    <property type="protein sequence ID" value="MEQ2254825.1"/>
    <property type="molecule type" value="Genomic_DNA"/>
</dbReference>
<reference evidence="1 2" key="1">
    <citation type="submission" date="2021-06" db="EMBL/GenBank/DDBJ databases">
        <authorList>
            <person name="Palmer J.M."/>
        </authorList>
    </citation>
    <scope>NUCLEOTIDE SEQUENCE [LARGE SCALE GENOMIC DNA]</scope>
    <source>
        <strain evidence="2">if_2019</strain>
        <tissue evidence="1">Muscle</tissue>
    </source>
</reference>
<keyword evidence="2" id="KW-1185">Reference proteome</keyword>